<accession>A0A0B1PB15</accession>
<dbReference type="HOGENOM" id="CLU_006594_0_0_1"/>
<dbReference type="Proteomes" id="UP000030854">
    <property type="component" value="Unassembled WGS sequence"/>
</dbReference>
<proteinExistence type="predicted"/>
<evidence type="ECO:0000313" key="3">
    <source>
        <dbReference type="Proteomes" id="UP000030854"/>
    </source>
</evidence>
<feature type="region of interest" description="Disordered" evidence="1">
    <location>
        <begin position="223"/>
        <end position="261"/>
    </location>
</feature>
<feature type="region of interest" description="Disordered" evidence="1">
    <location>
        <begin position="314"/>
        <end position="338"/>
    </location>
</feature>
<gene>
    <name evidence="2" type="ORF">EV44_g6378</name>
</gene>
<feature type="compositionally biased region" description="Polar residues" evidence="1">
    <location>
        <begin position="129"/>
        <end position="145"/>
    </location>
</feature>
<reference evidence="2 3" key="1">
    <citation type="journal article" date="2014" name="BMC Genomics">
        <title>Adaptive genomic structural variation in the grape powdery mildew pathogen, Erysiphe necator.</title>
        <authorList>
            <person name="Jones L."/>
            <person name="Riaz S."/>
            <person name="Morales-Cruz A."/>
            <person name="Amrine K.C."/>
            <person name="McGuire B."/>
            <person name="Gubler W.D."/>
            <person name="Walker M.A."/>
            <person name="Cantu D."/>
        </authorList>
    </citation>
    <scope>NUCLEOTIDE SEQUENCE [LARGE SCALE GENOMIC DNA]</scope>
    <source>
        <strain evidence="3">c</strain>
    </source>
</reference>
<dbReference type="STRING" id="52586.A0A0B1PB15"/>
<feature type="compositionally biased region" description="Polar residues" evidence="1">
    <location>
        <begin position="317"/>
        <end position="338"/>
    </location>
</feature>
<feature type="region of interest" description="Disordered" evidence="1">
    <location>
        <begin position="68"/>
        <end position="145"/>
    </location>
</feature>
<feature type="compositionally biased region" description="Basic and acidic residues" evidence="1">
    <location>
        <begin position="239"/>
        <end position="254"/>
    </location>
</feature>
<keyword evidence="3" id="KW-1185">Reference proteome</keyword>
<name>A0A0B1PB15_UNCNE</name>
<feature type="region of interest" description="Disordered" evidence="1">
    <location>
        <begin position="696"/>
        <end position="728"/>
    </location>
</feature>
<feature type="compositionally biased region" description="Polar residues" evidence="1">
    <location>
        <begin position="98"/>
        <end position="120"/>
    </location>
</feature>
<dbReference type="OMA" id="DERTMDY"/>
<dbReference type="AlphaFoldDB" id="A0A0B1PB15"/>
<evidence type="ECO:0000256" key="1">
    <source>
        <dbReference type="SAM" id="MobiDB-lite"/>
    </source>
</evidence>
<feature type="compositionally biased region" description="Polar residues" evidence="1">
    <location>
        <begin position="854"/>
        <end position="869"/>
    </location>
</feature>
<feature type="compositionally biased region" description="Low complexity" evidence="1">
    <location>
        <begin position="716"/>
        <end position="726"/>
    </location>
</feature>
<organism evidence="2 3">
    <name type="scientific">Uncinula necator</name>
    <name type="common">Grape powdery mildew</name>
    <dbReference type="NCBI Taxonomy" id="52586"/>
    <lineage>
        <taxon>Eukaryota</taxon>
        <taxon>Fungi</taxon>
        <taxon>Dikarya</taxon>
        <taxon>Ascomycota</taxon>
        <taxon>Pezizomycotina</taxon>
        <taxon>Leotiomycetes</taxon>
        <taxon>Erysiphales</taxon>
        <taxon>Erysiphaceae</taxon>
        <taxon>Erysiphe</taxon>
    </lineage>
</organism>
<evidence type="ECO:0000313" key="2">
    <source>
        <dbReference type="EMBL" id="KHJ35443.1"/>
    </source>
</evidence>
<sequence>MTEQLSASQGAARTTSRGALMLRRHKMLPHPIRQLDLQLKNCQLPSDISEVHRLEDANSKPIYYVQKETGAPQLPPTPPTNTRPSSENGLLISPHDNIGQTSASGPKSPPSLNTLRSGQSPPTPDFTPPRQSRSTFVSLTQNPYPSSISFITAPEDPYNSDEDNSGYATMTLLLSTRSSRSYLKLSDSEQLMDAYDQSLEEDSENSGIRPKIWYTESLPDAPEIIDKQDLDTTGNNRDTTSKDYNLKRASEGRQHSSCQSTPTHCYANEATETTTGAKFYLSTQPSDPIPSYCWKEATRPLTDNEQDIKTTVEVEGSKNTSIKSPQTSIHVRRSTTTLTHEPCATRISPQSRGSAQVKTLRHTRKQIGLRDSIGQPIQCSLAVINTNSDNSQPQLKTSELVHPSIASSGSVSPKLSSIYRKEIIKNGGIPVLVIPERTSCGKSHKTLSLRTTSSRQTRRSLAPNVLPASDCNTFHEENSQILNVWKNDLFLSSPKSECNETTKNFKSSIPIPDSVSTFHSSLCTSRASSLTTESLRTHNQLLAMNLVPTADSYSCPGSFTNSSKSLSESSEHVSANYHGYSNHNHMLSDYVTPYSQSSYETAGTTAEVSEALAVSLFPHQTRSIMVKQHRNFPGSMSHPATLNPECMTNIESIDSDKREMPTTSLVPPLDSEVDLFSVPESEIKDELVPRNPGELIEPPVILFHPPTPRTADRESPSTSESSLSEPELLEKQISLSSFPTSLSSKFEKFSPCTRTISNEAQSAYQQRFSQHTLNEEYISSGVSSISDIVPDQSKLHPFWRPTKFWDDQEDFSHDSDHNQLPSHRWKNSHCKTLSSRLKRSIRVLPLQKSREASSKSAQYKQNARISDSSHTITNQQINNNRSGIKLNAEDRYWGLDFKEGNRGRVHSFPGLGLRIENIGWNEFKKWAREKKKEKKIED</sequence>
<feature type="region of interest" description="Disordered" evidence="1">
    <location>
        <begin position="849"/>
        <end position="869"/>
    </location>
</feature>
<dbReference type="EMBL" id="JNVN01000394">
    <property type="protein sequence ID" value="KHJ35443.1"/>
    <property type="molecule type" value="Genomic_DNA"/>
</dbReference>
<protein>
    <submittedName>
        <fullName evidence="2">Uncharacterized protein</fullName>
    </submittedName>
</protein>
<comment type="caution">
    <text evidence="2">The sequence shown here is derived from an EMBL/GenBank/DDBJ whole genome shotgun (WGS) entry which is preliminary data.</text>
</comment>